<dbReference type="GO" id="GO:0005765">
    <property type="term" value="C:lysosomal membrane"/>
    <property type="evidence" value="ECO:0007669"/>
    <property type="project" value="UniProtKB-SubCell"/>
</dbReference>
<dbReference type="FunFam" id="2.40.160.110:FF:000008">
    <property type="entry name" value="Uncharacterized protein"/>
    <property type="match status" value="1"/>
</dbReference>
<dbReference type="InterPro" id="IPR002000">
    <property type="entry name" value="Lysosome-assoc_membr_glycop"/>
</dbReference>
<dbReference type="GeneID" id="109478362"/>
<evidence type="ECO:0000256" key="2">
    <source>
        <dbReference type="ARBA" id="ARBA00022692"/>
    </source>
</evidence>
<evidence type="ECO:0000256" key="6">
    <source>
        <dbReference type="ARBA" id="ARBA00023136"/>
    </source>
</evidence>
<keyword evidence="4" id="KW-0967">Endosome</keyword>
<evidence type="ECO:0000256" key="10">
    <source>
        <dbReference type="SAM" id="SignalP"/>
    </source>
</evidence>
<dbReference type="Gene3D" id="2.40.160.110">
    <property type="match status" value="1"/>
</dbReference>
<comment type="similarity">
    <text evidence="8">Belongs to the LAMP family.</text>
</comment>
<keyword evidence="2 8" id="KW-0812">Transmembrane</keyword>
<sequence>MTLLPTTVLFAVVFSLATSSNPGNVGSSPSEGYFVVRDNTTGQVCLMADMDLQFNILYTTNDDEVDYAVFGLPQTANATGSCGPDNSSLTLTFYDDAFSVTFEFVKEGGGDVDRFHTSAIEISYIELADIFPGTKNPNASRQVSNNTLDIFSADADKSYMCESEVNITVTENVSILTSLVQVQPFGVKSGQFSTAQICSLDTENNKSDVNTAAIVIGVVAGVFLLGGVFAYVILSERKRRSYVRLDGD</sequence>
<keyword evidence="7" id="KW-0325">Glycoprotein</keyword>
<dbReference type="OrthoDB" id="10037042at2759"/>
<dbReference type="InterPro" id="IPR048528">
    <property type="entry name" value="Lamp2-like_luminal"/>
</dbReference>
<accession>A0A6P4Z1L4</accession>
<feature type="transmembrane region" description="Helical" evidence="9">
    <location>
        <begin position="212"/>
        <end position="234"/>
    </location>
</feature>
<dbReference type="AlphaFoldDB" id="A0A6P4Z1L4"/>
<keyword evidence="8" id="KW-1015">Disulfide bond</keyword>
<keyword evidence="5 9" id="KW-1133">Transmembrane helix</keyword>
<proteinExistence type="inferred from homology"/>
<feature type="domain" description="Lysosome-associated membrane glycoprotein 2-like luminal" evidence="11">
    <location>
        <begin position="34"/>
        <end position="188"/>
    </location>
</feature>
<dbReference type="GO" id="GO:0031902">
    <property type="term" value="C:late endosome membrane"/>
    <property type="evidence" value="ECO:0007669"/>
    <property type="project" value="TreeGrafter"/>
</dbReference>
<feature type="signal peptide" evidence="10">
    <location>
        <begin position="1"/>
        <end position="19"/>
    </location>
</feature>
<dbReference type="KEGG" id="bbel:109478362"/>
<evidence type="ECO:0000256" key="3">
    <source>
        <dbReference type="ARBA" id="ARBA00022729"/>
    </source>
</evidence>
<protein>
    <submittedName>
        <fullName evidence="13">Lysosome-associated membrane glycoprotein 2-like</fullName>
    </submittedName>
</protein>
<dbReference type="GO" id="GO:0072594">
    <property type="term" value="P:establishment of protein localization to organelle"/>
    <property type="evidence" value="ECO:0007669"/>
    <property type="project" value="TreeGrafter"/>
</dbReference>
<evidence type="ECO:0000259" key="11">
    <source>
        <dbReference type="Pfam" id="PF01299"/>
    </source>
</evidence>
<reference evidence="13" key="1">
    <citation type="submission" date="2025-08" db="UniProtKB">
        <authorList>
            <consortium name="RefSeq"/>
        </authorList>
    </citation>
    <scope>IDENTIFICATION</scope>
    <source>
        <tissue evidence="13">Gonad</tissue>
    </source>
</reference>
<keyword evidence="6 8" id="KW-0472">Membrane</keyword>
<dbReference type="Pfam" id="PF01299">
    <property type="entry name" value="Lamp2-like_luminal"/>
    <property type="match status" value="1"/>
</dbReference>
<evidence type="ECO:0000256" key="9">
    <source>
        <dbReference type="SAM" id="Phobius"/>
    </source>
</evidence>
<dbReference type="PROSITE" id="PS51407">
    <property type="entry name" value="LAMP_3"/>
    <property type="match status" value="1"/>
</dbReference>
<name>A0A6P4Z1L4_BRABE</name>
<evidence type="ECO:0000313" key="12">
    <source>
        <dbReference type="Proteomes" id="UP000515135"/>
    </source>
</evidence>
<dbReference type="Proteomes" id="UP000515135">
    <property type="component" value="Unplaced"/>
</dbReference>
<evidence type="ECO:0000256" key="4">
    <source>
        <dbReference type="ARBA" id="ARBA00022753"/>
    </source>
</evidence>
<comment type="caution">
    <text evidence="8">Lacks conserved residue(s) required for the propagation of feature annotation.</text>
</comment>
<feature type="chain" id="PRO_5028132428" evidence="10">
    <location>
        <begin position="20"/>
        <end position="248"/>
    </location>
</feature>
<dbReference type="GO" id="GO:0005886">
    <property type="term" value="C:plasma membrane"/>
    <property type="evidence" value="ECO:0007669"/>
    <property type="project" value="TreeGrafter"/>
</dbReference>
<keyword evidence="12" id="KW-1185">Reference proteome</keyword>
<dbReference type="PANTHER" id="PTHR11506:SF41">
    <property type="entry name" value="LYSOSOME-ASSOCIATED MEMBRANE GLYCOPROTEIN 1-LIKE"/>
    <property type="match status" value="1"/>
</dbReference>
<evidence type="ECO:0000256" key="7">
    <source>
        <dbReference type="ARBA" id="ARBA00023180"/>
    </source>
</evidence>
<evidence type="ECO:0000256" key="1">
    <source>
        <dbReference type="ARBA" id="ARBA00004530"/>
    </source>
</evidence>
<feature type="disulfide bond" evidence="8">
    <location>
        <begin position="161"/>
        <end position="198"/>
    </location>
</feature>
<evidence type="ECO:0000256" key="5">
    <source>
        <dbReference type="ARBA" id="ARBA00022989"/>
    </source>
</evidence>
<comment type="subcellular location">
    <subcellularLocation>
        <location evidence="1">Endosome membrane</location>
        <topology evidence="1">Single-pass type I membrane protein</topology>
    </subcellularLocation>
    <subcellularLocation>
        <location evidence="8">Lysosome membrane</location>
        <topology evidence="8">Single-pass type I membrane protein</topology>
    </subcellularLocation>
</comment>
<dbReference type="PANTHER" id="PTHR11506">
    <property type="entry name" value="LYSOSOME-ASSOCIATED MEMBRANE GLYCOPROTEIN"/>
    <property type="match status" value="1"/>
</dbReference>
<keyword evidence="3 10" id="KW-0732">Signal</keyword>
<evidence type="ECO:0000313" key="13">
    <source>
        <dbReference type="RefSeq" id="XP_019635450.1"/>
    </source>
</evidence>
<dbReference type="RefSeq" id="XP_019635450.1">
    <property type="nucleotide sequence ID" value="XM_019779891.1"/>
</dbReference>
<organism evidence="12 13">
    <name type="scientific">Branchiostoma belcheri</name>
    <name type="common">Amphioxus</name>
    <dbReference type="NCBI Taxonomy" id="7741"/>
    <lineage>
        <taxon>Eukaryota</taxon>
        <taxon>Metazoa</taxon>
        <taxon>Chordata</taxon>
        <taxon>Cephalochordata</taxon>
        <taxon>Leptocardii</taxon>
        <taxon>Amphioxiformes</taxon>
        <taxon>Branchiostomatidae</taxon>
        <taxon>Branchiostoma</taxon>
    </lineage>
</organism>
<gene>
    <name evidence="13" type="primary">LOC109478362</name>
</gene>
<keyword evidence="8" id="KW-0458">Lysosome</keyword>
<evidence type="ECO:0000256" key="8">
    <source>
        <dbReference type="PROSITE-ProRule" id="PRU00740"/>
    </source>
</evidence>